<reference evidence="3 4" key="1">
    <citation type="submission" date="2014-06" db="EMBL/GenBank/DDBJ databases">
        <title>Genomes of Alteromonas australica, a world apart.</title>
        <authorList>
            <person name="Gonzaga A."/>
            <person name="Lopez-Perez M."/>
            <person name="Rodriguez-Valera F."/>
        </authorList>
    </citation>
    <scope>NUCLEOTIDE SEQUENCE [LARGE SCALE GENOMIC DNA]</scope>
    <source>
        <strain evidence="3 4">H 17</strain>
    </source>
</reference>
<sequence>MNKFRALLFLVFSISLVNVASAQDIVEPGEQIKTIIVDNTNDDSANDAVVQQVVAALLSGDVSGLSEEAIAYLEANEDLLVQLLALIDANTTGFDLAAAGMALYPDNAESVAIIAMMLFPSNRQEVYNLALQTGAFTSAENAQIALVSAGVDVSGLSETAAGGDALTAAADLPTGTDDTTPGAGGDTISAN</sequence>
<feature type="signal peptide" evidence="2">
    <location>
        <begin position="1"/>
        <end position="22"/>
    </location>
</feature>
<keyword evidence="2" id="KW-0732">Signal</keyword>
<dbReference type="RefSeq" id="WP_044056816.1">
    <property type="nucleotide sequence ID" value="NZ_CAJXAX010000016.1"/>
</dbReference>
<dbReference type="GeneID" id="78254873"/>
<keyword evidence="4" id="KW-1185">Reference proteome</keyword>
<dbReference type="AlphaFoldDB" id="A0A075NVG7"/>
<protein>
    <submittedName>
        <fullName evidence="3">Uncharacterized protein</fullName>
    </submittedName>
</protein>
<dbReference type="EMBL" id="CP008849">
    <property type="protein sequence ID" value="AIF98644.1"/>
    <property type="molecule type" value="Genomic_DNA"/>
</dbReference>
<evidence type="ECO:0000313" key="3">
    <source>
        <dbReference type="EMBL" id="AIF98644.1"/>
    </source>
</evidence>
<organism evidence="3 4">
    <name type="scientific">Alteromonas australica</name>
    <dbReference type="NCBI Taxonomy" id="589873"/>
    <lineage>
        <taxon>Bacteria</taxon>
        <taxon>Pseudomonadati</taxon>
        <taxon>Pseudomonadota</taxon>
        <taxon>Gammaproteobacteria</taxon>
        <taxon>Alteromonadales</taxon>
        <taxon>Alteromonadaceae</taxon>
        <taxon>Alteromonas/Salinimonas group</taxon>
        <taxon>Alteromonas</taxon>
    </lineage>
</organism>
<gene>
    <name evidence="3" type="ORF">EP13_08095</name>
</gene>
<evidence type="ECO:0000256" key="2">
    <source>
        <dbReference type="SAM" id="SignalP"/>
    </source>
</evidence>
<evidence type="ECO:0000313" key="4">
    <source>
        <dbReference type="Proteomes" id="UP000056090"/>
    </source>
</evidence>
<accession>A0A075NVG7</accession>
<feature type="chain" id="PRO_5009743140" evidence="2">
    <location>
        <begin position="23"/>
        <end position="191"/>
    </location>
</feature>
<evidence type="ECO:0000256" key="1">
    <source>
        <dbReference type="SAM" id="MobiDB-lite"/>
    </source>
</evidence>
<feature type="region of interest" description="Disordered" evidence="1">
    <location>
        <begin position="168"/>
        <end position="191"/>
    </location>
</feature>
<dbReference type="KEGG" id="aal:EP13_08095"/>
<dbReference type="Proteomes" id="UP000056090">
    <property type="component" value="Chromosome"/>
</dbReference>
<dbReference type="PATRIC" id="fig|589873.4.peg.1794"/>
<dbReference type="KEGG" id="aaus:EP12_08275"/>
<name>A0A075NVG7_9ALTE</name>
<proteinExistence type="predicted"/>
<feature type="compositionally biased region" description="Low complexity" evidence="1">
    <location>
        <begin position="168"/>
        <end position="181"/>
    </location>
</feature>